<comment type="subcellular location">
    <subcellularLocation>
        <location evidence="1">Membrane</location>
    </subcellularLocation>
</comment>
<evidence type="ECO:0000256" key="6">
    <source>
        <dbReference type="ARBA" id="ARBA00023310"/>
    </source>
</evidence>
<dbReference type="PRINTS" id="PR00125">
    <property type="entry name" value="ATPASEDELTA"/>
</dbReference>
<evidence type="ECO:0000256" key="5">
    <source>
        <dbReference type="ARBA" id="ARBA00023136"/>
    </source>
</evidence>
<dbReference type="GO" id="GO:0046933">
    <property type="term" value="F:proton-transporting ATP synthase activity, rotational mechanism"/>
    <property type="evidence" value="ECO:0007669"/>
    <property type="project" value="InterPro"/>
</dbReference>
<evidence type="ECO:0000256" key="2">
    <source>
        <dbReference type="ARBA" id="ARBA00022448"/>
    </source>
</evidence>
<organism evidence="7">
    <name type="scientific">marine metagenome</name>
    <dbReference type="NCBI Taxonomy" id="408172"/>
    <lineage>
        <taxon>unclassified sequences</taxon>
        <taxon>metagenomes</taxon>
        <taxon>ecological metagenomes</taxon>
    </lineage>
</organism>
<keyword evidence="6" id="KW-0066">ATP synthesis</keyword>
<dbReference type="NCBIfam" id="TIGR01145">
    <property type="entry name" value="ATP_synt_delta"/>
    <property type="match status" value="1"/>
</dbReference>
<evidence type="ECO:0000256" key="1">
    <source>
        <dbReference type="ARBA" id="ARBA00004370"/>
    </source>
</evidence>
<dbReference type="Gene3D" id="1.10.520.20">
    <property type="entry name" value="N-terminal domain of the delta subunit of the F1F0-ATP synthase"/>
    <property type="match status" value="1"/>
</dbReference>
<gene>
    <name evidence="7" type="ORF">METZ01_LOCUS337260</name>
</gene>
<dbReference type="InterPro" id="IPR000711">
    <property type="entry name" value="ATPase_OSCP/dsu"/>
</dbReference>
<evidence type="ECO:0000256" key="3">
    <source>
        <dbReference type="ARBA" id="ARBA00022781"/>
    </source>
</evidence>
<dbReference type="HAMAP" id="MF_01416">
    <property type="entry name" value="ATP_synth_delta_bact"/>
    <property type="match status" value="1"/>
</dbReference>
<dbReference type="InterPro" id="IPR026015">
    <property type="entry name" value="ATP_synth_OSCP/delta_N_sf"/>
</dbReference>
<reference evidence="7" key="1">
    <citation type="submission" date="2018-05" db="EMBL/GenBank/DDBJ databases">
        <authorList>
            <person name="Lanie J.A."/>
            <person name="Ng W.-L."/>
            <person name="Kazmierczak K.M."/>
            <person name="Andrzejewski T.M."/>
            <person name="Davidsen T.M."/>
            <person name="Wayne K.J."/>
            <person name="Tettelin H."/>
            <person name="Glass J.I."/>
            <person name="Rusch D."/>
            <person name="Podicherti R."/>
            <person name="Tsui H.-C.T."/>
            <person name="Winkler M.E."/>
        </authorList>
    </citation>
    <scope>NUCLEOTIDE SEQUENCE</scope>
</reference>
<sequence length="165" mass="18900">MNTETIARPYAQAIFEHSEGWLEDLKQVSDVIKEPEVAQLIDSPKLAYKKKAERFIGLFGNTLQSKTINFLKIVGNAKRLSLIPSILKEYQELLAQKDKLNEVLIISAYKLEAKQMEQIDAKLRKRYGENLSLRLEINKGLMGGYIIKCKDEVIDYSVKGRLQNL</sequence>
<dbReference type="Pfam" id="PF00213">
    <property type="entry name" value="OSCP"/>
    <property type="match status" value="1"/>
</dbReference>
<dbReference type="GO" id="GO:0016020">
    <property type="term" value="C:membrane"/>
    <property type="evidence" value="ECO:0007669"/>
    <property type="project" value="UniProtKB-SubCell"/>
</dbReference>
<keyword evidence="3" id="KW-0375">Hydrogen ion transport</keyword>
<accession>A0A382QG45</accession>
<dbReference type="NCBIfam" id="NF004402">
    <property type="entry name" value="PRK05758.2-2"/>
    <property type="match status" value="1"/>
</dbReference>
<dbReference type="SUPFAM" id="SSF47928">
    <property type="entry name" value="N-terminal domain of the delta subunit of the F1F0-ATP synthase"/>
    <property type="match status" value="1"/>
</dbReference>
<dbReference type="AlphaFoldDB" id="A0A382QG45"/>
<keyword evidence="5" id="KW-0472">Membrane</keyword>
<proteinExistence type="inferred from homology"/>
<protein>
    <recommendedName>
        <fullName evidence="8">ATP synthase subunit delta</fullName>
    </recommendedName>
</protein>
<dbReference type="EMBL" id="UINC01114236">
    <property type="protein sequence ID" value="SVC84406.1"/>
    <property type="molecule type" value="Genomic_DNA"/>
</dbReference>
<name>A0A382QG45_9ZZZZ</name>
<evidence type="ECO:0000256" key="4">
    <source>
        <dbReference type="ARBA" id="ARBA00023065"/>
    </source>
</evidence>
<evidence type="ECO:0000313" key="7">
    <source>
        <dbReference type="EMBL" id="SVC84406.1"/>
    </source>
</evidence>
<feature type="non-terminal residue" evidence="7">
    <location>
        <position position="165"/>
    </location>
</feature>
<dbReference type="PANTHER" id="PTHR11910">
    <property type="entry name" value="ATP SYNTHASE DELTA CHAIN"/>
    <property type="match status" value="1"/>
</dbReference>
<keyword evidence="4" id="KW-0406">Ion transport</keyword>
<keyword evidence="2" id="KW-0813">Transport</keyword>
<evidence type="ECO:0008006" key="8">
    <source>
        <dbReference type="Google" id="ProtNLM"/>
    </source>
</evidence>